<reference evidence="1 2" key="1">
    <citation type="submission" date="2018-08" db="EMBL/GenBank/DDBJ databases">
        <title>Chitinophagaceae sp. K23C18032701, a novel bacterium isolated from forest soil.</title>
        <authorList>
            <person name="Wang C."/>
        </authorList>
    </citation>
    <scope>NUCLEOTIDE SEQUENCE [LARGE SCALE GENOMIC DNA]</scope>
    <source>
        <strain evidence="1 2">K23C18032701</strain>
    </source>
</reference>
<comment type="caution">
    <text evidence="1">The sequence shown here is derived from an EMBL/GenBank/DDBJ whole genome shotgun (WGS) entry which is preliminary data.</text>
</comment>
<gene>
    <name evidence="1" type="ORF">DXN05_03330</name>
</gene>
<evidence type="ECO:0000313" key="2">
    <source>
        <dbReference type="Proteomes" id="UP000261284"/>
    </source>
</evidence>
<dbReference type="Proteomes" id="UP000261284">
    <property type="component" value="Unassembled WGS sequence"/>
</dbReference>
<keyword evidence="2" id="KW-1185">Reference proteome</keyword>
<evidence type="ECO:0000313" key="1">
    <source>
        <dbReference type="EMBL" id="RFM30017.1"/>
    </source>
</evidence>
<dbReference type="AlphaFoldDB" id="A0A3E1NQ40"/>
<protein>
    <submittedName>
        <fullName evidence="1">Uncharacterized protein</fullName>
    </submittedName>
</protein>
<dbReference type="RefSeq" id="WP_116845773.1">
    <property type="nucleotide sequence ID" value="NZ_QTJU01000001.1"/>
</dbReference>
<sequence length="229" mass="25718">MIFQKERLIIVALLLVIAYMSLTTCFKKAQQNQVLTKLVETKNDTLQHKKDEAGREHGEKIMAEADIALLKTAYTQQIDSITAILKIKDDQLQSYTGITTTTSGTVRPRIDTIYLDSGRQEYGLNYNDRWLSLKGTIGAKPILNYTLQDSLVITTYTKKTGLFGLGKKEVYIDAFSLNPNMRVTGLTGFRVPVKQPGRWSIGPFIGYGYSGNKWAPTGGFSIQYSLIRF</sequence>
<dbReference type="EMBL" id="QTJU01000001">
    <property type="protein sequence ID" value="RFM30017.1"/>
    <property type="molecule type" value="Genomic_DNA"/>
</dbReference>
<proteinExistence type="predicted"/>
<dbReference type="OrthoDB" id="684019at2"/>
<accession>A0A3E1NQ40</accession>
<name>A0A3E1NQ40_9BACT</name>
<organism evidence="1 2">
    <name type="scientific">Deminuibacter soli</name>
    <dbReference type="NCBI Taxonomy" id="2291815"/>
    <lineage>
        <taxon>Bacteria</taxon>
        <taxon>Pseudomonadati</taxon>
        <taxon>Bacteroidota</taxon>
        <taxon>Chitinophagia</taxon>
        <taxon>Chitinophagales</taxon>
        <taxon>Chitinophagaceae</taxon>
        <taxon>Deminuibacter</taxon>
    </lineage>
</organism>